<evidence type="ECO:0000313" key="3">
    <source>
        <dbReference type="Proteomes" id="UP001248819"/>
    </source>
</evidence>
<evidence type="ECO:0000256" key="1">
    <source>
        <dbReference type="SAM" id="Phobius"/>
    </source>
</evidence>
<gene>
    <name evidence="2" type="ORF">RM529_09140</name>
</gene>
<keyword evidence="1" id="KW-0812">Transmembrane</keyword>
<feature type="transmembrane region" description="Helical" evidence="1">
    <location>
        <begin position="40"/>
        <end position="57"/>
    </location>
</feature>
<sequence>MQKIHGQLNFFRRYYNLIFGSFWMIFSILSFLFASEELFVFLYLIPAVLYFFSHFYYRNTNRIFIAWNNEKIIVAEHLQSEKEYFLTEIDSLSVTNSHFILKSGAANGSMMELKYFAQEDIQLLQSESLASNFSKVSA</sequence>
<keyword evidence="3" id="KW-1185">Reference proteome</keyword>
<reference evidence="2 3" key="1">
    <citation type="submission" date="2023-09" db="EMBL/GenBank/DDBJ databases">
        <authorList>
            <person name="Rey-Velasco X."/>
        </authorList>
    </citation>
    <scope>NUCLEOTIDE SEQUENCE [LARGE SCALE GENOMIC DNA]</scope>
    <source>
        <strain evidence="2 3">F297</strain>
    </source>
</reference>
<keyword evidence="1" id="KW-1133">Transmembrane helix</keyword>
<keyword evidence="1" id="KW-0472">Membrane</keyword>
<evidence type="ECO:0008006" key="4">
    <source>
        <dbReference type="Google" id="ProtNLM"/>
    </source>
</evidence>
<proteinExistence type="predicted"/>
<feature type="transmembrane region" description="Helical" evidence="1">
    <location>
        <begin position="14"/>
        <end position="34"/>
    </location>
</feature>
<comment type="caution">
    <text evidence="2">The sequence shown here is derived from an EMBL/GenBank/DDBJ whole genome shotgun (WGS) entry which is preliminary data.</text>
</comment>
<dbReference type="Proteomes" id="UP001248819">
    <property type="component" value="Unassembled WGS sequence"/>
</dbReference>
<evidence type="ECO:0000313" key="2">
    <source>
        <dbReference type="EMBL" id="MDT0650308.1"/>
    </source>
</evidence>
<organism evidence="2 3">
    <name type="scientific">Autumnicola edwardsiae</name>
    <dbReference type="NCBI Taxonomy" id="3075594"/>
    <lineage>
        <taxon>Bacteria</taxon>
        <taxon>Pseudomonadati</taxon>
        <taxon>Bacteroidota</taxon>
        <taxon>Flavobacteriia</taxon>
        <taxon>Flavobacteriales</taxon>
        <taxon>Flavobacteriaceae</taxon>
        <taxon>Autumnicola</taxon>
    </lineage>
</organism>
<protein>
    <recommendedName>
        <fullName evidence="4">DUF304 domain-containing protein</fullName>
    </recommendedName>
</protein>
<accession>A0ABU3CVN3</accession>
<dbReference type="RefSeq" id="WP_311484489.1">
    <property type="nucleotide sequence ID" value="NZ_JAVRHP010000039.1"/>
</dbReference>
<dbReference type="EMBL" id="JAVRHP010000039">
    <property type="protein sequence ID" value="MDT0650308.1"/>
    <property type="molecule type" value="Genomic_DNA"/>
</dbReference>
<name>A0ABU3CVN3_9FLAO</name>